<protein>
    <submittedName>
        <fullName evidence="2">MaoC like domain-containing protein</fullName>
    </submittedName>
</protein>
<name>A0A1G6DAB9_9GAMM</name>
<accession>A0A1G6DAB9</accession>
<gene>
    <name evidence="2" type="ORF">SAMN02927930_01600</name>
</gene>
<dbReference type="GO" id="GO:0006633">
    <property type="term" value="P:fatty acid biosynthetic process"/>
    <property type="evidence" value="ECO:0007669"/>
    <property type="project" value="InterPro"/>
</dbReference>
<dbReference type="Gene3D" id="3.10.129.10">
    <property type="entry name" value="Hotdog Thioesterase"/>
    <property type="match status" value="1"/>
</dbReference>
<evidence type="ECO:0000259" key="1">
    <source>
        <dbReference type="Pfam" id="PF01575"/>
    </source>
</evidence>
<dbReference type="Pfam" id="PF01575">
    <property type="entry name" value="MaoC_dehydratas"/>
    <property type="match status" value="1"/>
</dbReference>
<dbReference type="AlphaFoldDB" id="A0A1G6DAB9"/>
<reference evidence="3" key="1">
    <citation type="submission" date="2016-10" db="EMBL/GenBank/DDBJ databases">
        <authorList>
            <person name="Varghese N."/>
            <person name="Submissions S."/>
        </authorList>
    </citation>
    <scope>NUCLEOTIDE SEQUENCE [LARGE SCALE GENOMIC DNA]</scope>
    <source>
        <strain evidence="3">CGMCC 1.10824</strain>
    </source>
</reference>
<feature type="domain" description="MaoC-like" evidence="1">
    <location>
        <begin position="184"/>
        <end position="263"/>
    </location>
</feature>
<dbReference type="SUPFAM" id="SSF54637">
    <property type="entry name" value="Thioesterase/thiol ester dehydrase-isomerase"/>
    <property type="match status" value="1"/>
</dbReference>
<dbReference type="Proteomes" id="UP000199626">
    <property type="component" value="Unassembled WGS sequence"/>
</dbReference>
<dbReference type="OrthoDB" id="9774179at2"/>
<dbReference type="STRING" id="1159017.SAMN02927930_01600"/>
<evidence type="ECO:0000313" key="2">
    <source>
        <dbReference type="EMBL" id="SDB42061.1"/>
    </source>
</evidence>
<dbReference type="InterPro" id="IPR002539">
    <property type="entry name" value="MaoC-like_dom"/>
</dbReference>
<sequence>MEFEQPVTLPNLPGMFFRSLFTVARKDQTEVEAQTLRAEFTAPAFSVTQLTRYHQAFDGFVSEVPLTLMYCLAQRVHLAQMLGEEFPWPAPGLVHVSNQLEQHQPVLAAEGFHIKASIELPKRGPKVSPRRLRPKFVVEFWQQDEHVVTCVSEYQVMPKQNERPRKARETKTAEAPCEPWQKVNLWRLGNKVARDYARLSGDFNPIHLHPFLSRWFGFDQPIIHGMYMSARALAEIERHAQRSVSNIDVTFKRPVPLPAQVTLWQQLGDGEDTGLYQICGTNDQLQRLEGQFRFTHKA</sequence>
<dbReference type="InterPro" id="IPR029069">
    <property type="entry name" value="HotDog_dom_sf"/>
</dbReference>
<dbReference type="GO" id="GO:0004312">
    <property type="term" value="F:fatty acid synthase activity"/>
    <property type="evidence" value="ECO:0007669"/>
    <property type="project" value="InterPro"/>
</dbReference>
<evidence type="ECO:0000313" key="3">
    <source>
        <dbReference type="Proteomes" id="UP000199626"/>
    </source>
</evidence>
<dbReference type="GO" id="GO:0005835">
    <property type="term" value="C:fatty acid synthase complex"/>
    <property type="evidence" value="ECO:0007669"/>
    <property type="project" value="InterPro"/>
</dbReference>
<dbReference type="RefSeq" id="WP_092593481.1">
    <property type="nucleotide sequence ID" value="NZ_FMXN01000009.1"/>
</dbReference>
<dbReference type="PRINTS" id="PR01483">
    <property type="entry name" value="FASYNTHASE"/>
</dbReference>
<organism evidence="2 3">
    <name type="scientific">Pseudidiomarina indica</name>
    <dbReference type="NCBI Taxonomy" id="1159017"/>
    <lineage>
        <taxon>Bacteria</taxon>
        <taxon>Pseudomonadati</taxon>
        <taxon>Pseudomonadota</taxon>
        <taxon>Gammaproteobacteria</taxon>
        <taxon>Alteromonadales</taxon>
        <taxon>Idiomarinaceae</taxon>
        <taxon>Pseudidiomarina</taxon>
    </lineage>
</organism>
<proteinExistence type="predicted"/>
<dbReference type="EMBL" id="FMXN01000009">
    <property type="protein sequence ID" value="SDB42061.1"/>
    <property type="molecule type" value="Genomic_DNA"/>
</dbReference>
<dbReference type="PANTHER" id="PTHR43841">
    <property type="entry name" value="3-HYDROXYACYL-THIOESTER DEHYDRATASE HTDX-RELATED"/>
    <property type="match status" value="1"/>
</dbReference>
<dbReference type="InterPro" id="IPR003965">
    <property type="entry name" value="Fatty_acid_synthase"/>
</dbReference>
<dbReference type="PANTHER" id="PTHR43841:SF3">
    <property type="entry name" value="(3R)-HYDROXYACYL-ACP DEHYDRATASE SUBUNIT HADB"/>
    <property type="match status" value="1"/>
</dbReference>
<keyword evidence="3" id="KW-1185">Reference proteome</keyword>